<reference evidence="9 10" key="1">
    <citation type="submission" date="2019-09" db="EMBL/GenBank/DDBJ databases">
        <title>Bird 10,000 Genomes (B10K) Project - Family phase.</title>
        <authorList>
            <person name="Zhang G."/>
        </authorList>
    </citation>
    <scope>NUCLEOTIDE SEQUENCE [LARGE SCALE GENOMIC DNA]</scope>
    <source>
        <strain evidence="9">B10K-DU-002-30</strain>
        <tissue evidence="9">Muscle</tissue>
    </source>
</reference>
<gene>
    <name evidence="9" type="primary">Zfp14</name>
    <name evidence="9" type="ORF">CISJUN_R07091</name>
</gene>
<evidence type="ECO:0000256" key="2">
    <source>
        <dbReference type="ARBA" id="ARBA00022723"/>
    </source>
</evidence>
<dbReference type="GO" id="GO:0008270">
    <property type="term" value="F:zinc ion binding"/>
    <property type="evidence" value="ECO:0007669"/>
    <property type="project" value="UniProtKB-KW"/>
</dbReference>
<feature type="domain" description="C2H2-type" evidence="8">
    <location>
        <begin position="1"/>
        <end position="20"/>
    </location>
</feature>
<dbReference type="SMART" id="SM00355">
    <property type="entry name" value="ZnF_C2H2"/>
    <property type="match status" value="1"/>
</dbReference>
<protein>
    <submittedName>
        <fullName evidence="9">ZFP14 protein</fullName>
    </submittedName>
</protein>
<proteinExistence type="predicted"/>
<comment type="caution">
    <text evidence="9">The sequence shown here is derived from an EMBL/GenBank/DDBJ whole genome shotgun (WGS) entry which is preliminary data.</text>
</comment>
<evidence type="ECO:0000256" key="6">
    <source>
        <dbReference type="ARBA" id="ARBA00023242"/>
    </source>
</evidence>
<dbReference type="Proteomes" id="UP000546986">
    <property type="component" value="Unassembled WGS sequence"/>
</dbReference>
<dbReference type="PROSITE" id="PS00028">
    <property type="entry name" value="ZINC_FINGER_C2H2_1"/>
    <property type="match status" value="1"/>
</dbReference>
<dbReference type="GO" id="GO:0000977">
    <property type="term" value="F:RNA polymerase II transcription regulatory region sequence-specific DNA binding"/>
    <property type="evidence" value="ECO:0007669"/>
    <property type="project" value="TreeGrafter"/>
</dbReference>
<dbReference type="FunFam" id="3.30.160.60:FF:001270">
    <property type="entry name" value="zinc finger protein 583 isoform X1"/>
    <property type="match status" value="1"/>
</dbReference>
<feature type="domain" description="C2H2-type" evidence="8">
    <location>
        <begin position="21"/>
        <end position="48"/>
    </location>
</feature>
<evidence type="ECO:0000313" key="10">
    <source>
        <dbReference type="Proteomes" id="UP000546986"/>
    </source>
</evidence>
<organism evidence="9 10">
    <name type="scientific">Cisticola juncidis</name>
    <dbReference type="NCBI Taxonomy" id="52622"/>
    <lineage>
        <taxon>Eukaryota</taxon>
        <taxon>Metazoa</taxon>
        <taxon>Chordata</taxon>
        <taxon>Craniata</taxon>
        <taxon>Vertebrata</taxon>
        <taxon>Euteleostomi</taxon>
        <taxon>Archelosauria</taxon>
        <taxon>Archosauria</taxon>
        <taxon>Dinosauria</taxon>
        <taxon>Saurischia</taxon>
        <taxon>Theropoda</taxon>
        <taxon>Coelurosauria</taxon>
        <taxon>Aves</taxon>
        <taxon>Neognathae</taxon>
        <taxon>Neoaves</taxon>
        <taxon>Telluraves</taxon>
        <taxon>Australaves</taxon>
        <taxon>Passeriformes</taxon>
        <taxon>Sylvioidea</taxon>
        <taxon>Cisticolidae</taxon>
        <taxon>Cisticola</taxon>
    </lineage>
</organism>
<dbReference type="PANTHER" id="PTHR14196">
    <property type="entry name" value="ODD-SKIPPED - RELATED"/>
    <property type="match status" value="1"/>
</dbReference>
<dbReference type="GO" id="GO:0005634">
    <property type="term" value="C:nucleus"/>
    <property type="evidence" value="ECO:0007669"/>
    <property type="project" value="UniProtKB-SubCell"/>
</dbReference>
<evidence type="ECO:0000256" key="7">
    <source>
        <dbReference type="PROSITE-ProRule" id="PRU00042"/>
    </source>
</evidence>
<accession>A0A7L1Q4G2</accession>
<keyword evidence="6" id="KW-0539">Nucleus</keyword>
<keyword evidence="3" id="KW-0677">Repeat</keyword>
<dbReference type="Pfam" id="PF00096">
    <property type="entry name" value="zf-C2H2"/>
    <property type="match status" value="1"/>
</dbReference>
<evidence type="ECO:0000259" key="8">
    <source>
        <dbReference type="PROSITE" id="PS50157"/>
    </source>
</evidence>
<dbReference type="InterPro" id="IPR036236">
    <property type="entry name" value="Znf_C2H2_sf"/>
</dbReference>
<keyword evidence="4 7" id="KW-0863">Zinc-finger</keyword>
<dbReference type="InterPro" id="IPR013087">
    <property type="entry name" value="Znf_C2H2_type"/>
</dbReference>
<dbReference type="PANTHER" id="PTHR14196:SF12">
    <property type="entry name" value="ZINC FINGER PROTEIN 208-LIKE"/>
    <property type="match status" value="1"/>
</dbReference>
<evidence type="ECO:0000313" key="9">
    <source>
        <dbReference type="EMBL" id="NXO19565.1"/>
    </source>
</evidence>
<dbReference type="EMBL" id="VXBR01000011">
    <property type="protein sequence ID" value="NXO19565.1"/>
    <property type="molecule type" value="Genomic_DNA"/>
</dbReference>
<dbReference type="InterPro" id="IPR050717">
    <property type="entry name" value="C2H2-ZF_Transcription_Reg"/>
</dbReference>
<feature type="non-terminal residue" evidence="9">
    <location>
        <position position="58"/>
    </location>
</feature>
<dbReference type="PROSITE" id="PS50157">
    <property type="entry name" value="ZINC_FINGER_C2H2_2"/>
    <property type="match status" value="2"/>
</dbReference>
<sequence>SFSWNSNLSKYLKIHTGERPYKCGECGKSFRQRSHLISHHNIHNSKQEWPYECLECGK</sequence>
<keyword evidence="5" id="KW-0862">Zinc</keyword>
<dbReference type="AlphaFoldDB" id="A0A7L1Q4G2"/>
<name>A0A7L1Q4G2_9PASS</name>
<dbReference type="GO" id="GO:0000981">
    <property type="term" value="F:DNA-binding transcription factor activity, RNA polymerase II-specific"/>
    <property type="evidence" value="ECO:0007669"/>
    <property type="project" value="TreeGrafter"/>
</dbReference>
<comment type="subcellular location">
    <subcellularLocation>
        <location evidence="1">Nucleus</location>
    </subcellularLocation>
</comment>
<evidence type="ECO:0000256" key="1">
    <source>
        <dbReference type="ARBA" id="ARBA00004123"/>
    </source>
</evidence>
<keyword evidence="10" id="KW-1185">Reference proteome</keyword>
<evidence type="ECO:0000256" key="4">
    <source>
        <dbReference type="ARBA" id="ARBA00022771"/>
    </source>
</evidence>
<evidence type="ECO:0000256" key="5">
    <source>
        <dbReference type="ARBA" id="ARBA00022833"/>
    </source>
</evidence>
<feature type="non-terminal residue" evidence="9">
    <location>
        <position position="1"/>
    </location>
</feature>
<dbReference type="SUPFAM" id="SSF57667">
    <property type="entry name" value="beta-beta-alpha zinc fingers"/>
    <property type="match status" value="1"/>
</dbReference>
<keyword evidence="2" id="KW-0479">Metal-binding</keyword>
<dbReference type="Gene3D" id="3.30.160.60">
    <property type="entry name" value="Classic Zinc Finger"/>
    <property type="match status" value="2"/>
</dbReference>
<evidence type="ECO:0000256" key="3">
    <source>
        <dbReference type="ARBA" id="ARBA00022737"/>
    </source>
</evidence>